<evidence type="ECO:0000313" key="2">
    <source>
        <dbReference type="Proteomes" id="UP001302494"/>
    </source>
</evidence>
<reference evidence="1 2" key="1">
    <citation type="submission" date="2023-01" db="EMBL/GenBank/DDBJ databases">
        <title>Cultivation and genomic characterization of new, ubiquitous marine nitrite-oxidizing bacteria from the Nitrospirales.</title>
        <authorList>
            <person name="Mueller A.J."/>
            <person name="Daebeler A."/>
            <person name="Herbold C.W."/>
            <person name="Kirkegaard R.H."/>
            <person name="Daims H."/>
        </authorList>
    </citation>
    <scope>NUCLEOTIDE SEQUENCE [LARGE SCALE GENOMIC DNA]</scope>
    <source>
        <strain evidence="1 2">DK</strain>
    </source>
</reference>
<dbReference type="SUPFAM" id="SSF63825">
    <property type="entry name" value="YWTD domain"/>
    <property type="match status" value="1"/>
</dbReference>
<name>A0AA96K4E1_9BACT</name>
<sequence>MPGRTEAKFPPEKSSYSMTGLPTFRASNFFRNPSRWILDQTASHLVDHNASLYWPRAETLNMPYGVTATGSWLIVADTANSRLMGRYDSNLQTGAKAQALAGQPTFQATGDKSMELSHEGEFVLALHVQVCDKFVVVSDLGNNRVQLWDIDGTLRS</sequence>
<gene>
    <name evidence="1" type="ORF">PQG83_05815</name>
</gene>
<dbReference type="RefSeq" id="WP_312747747.1">
    <property type="nucleotide sequence ID" value="NZ_CP116968.1"/>
</dbReference>
<dbReference type="KEGG" id="nneo:PQG83_05815"/>
<dbReference type="AlphaFoldDB" id="A0AA96K4E1"/>
<dbReference type="EMBL" id="CP116968">
    <property type="protein sequence ID" value="WNM63269.1"/>
    <property type="molecule type" value="Genomic_DNA"/>
</dbReference>
<proteinExistence type="predicted"/>
<evidence type="ECO:0000313" key="1">
    <source>
        <dbReference type="EMBL" id="WNM63269.1"/>
    </source>
</evidence>
<protein>
    <submittedName>
        <fullName evidence="1">Uncharacterized protein</fullName>
    </submittedName>
</protein>
<organism evidence="1 2">
    <name type="scientific">Candidatus Nitrospira neomarina</name>
    <dbReference type="NCBI Taxonomy" id="3020899"/>
    <lineage>
        <taxon>Bacteria</taxon>
        <taxon>Pseudomonadati</taxon>
        <taxon>Nitrospirota</taxon>
        <taxon>Nitrospiria</taxon>
        <taxon>Nitrospirales</taxon>
        <taxon>Nitrospiraceae</taxon>
        <taxon>Nitrospira</taxon>
    </lineage>
</organism>
<accession>A0AA96K4E1</accession>
<keyword evidence="2" id="KW-1185">Reference proteome</keyword>
<dbReference type="Proteomes" id="UP001302494">
    <property type="component" value="Chromosome"/>
</dbReference>